<reference evidence="2 3" key="1">
    <citation type="submission" date="2020-08" db="EMBL/GenBank/DDBJ databases">
        <title>Cohnella phylogeny.</title>
        <authorList>
            <person name="Dunlap C."/>
        </authorList>
    </citation>
    <scope>NUCLEOTIDE SEQUENCE [LARGE SCALE GENOMIC DNA]</scope>
    <source>
        <strain evidence="2 3">DSM 25241</strain>
    </source>
</reference>
<keyword evidence="1" id="KW-1133">Transmembrane helix</keyword>
<evidence type="ECO:0000313" key="2">
    <source>
        <dbReference type="EMBL" id="MBB6637104.1"/>
    </source>
</evidence>
<proteinExistence type="predicted"/>
<dbReference type="AlphaFoldDB" id="A0A841SYW9"/>
<protein>
    <submittedName>
        <fullName evidence="2">Uncharacterized protein</fullName>
    </submittedName>
</protein>
<feature type="transmembrane region" description="Helical" evidence="1">
    <location>
        <begin position="12"/>
        <end position="30"/>
    </location>
</feature>
<sequence length="132" mass="15222">MYWNMWSIDRILILFVSVAFLVIGVQVTMFHYRQSFHNKAMWVPVISSPIFFIVGIVLTWYNASWLHTSFTVLMWFGVVAGLIGFYFHFRGVGVRVGGWALRNFLIGPPITLPLLFSAMSVLGLISIYWKAR</sequence>
<organism evidence="2 3">
    <name type="scientific">Cohnella thailandensis</name>
    <dbReference type="NCBI Taxonomy" id="557557"/>
    <lineage>
        <taxon>Bacteria</taxon>
        <taxon>Bacillati</taxon>
        <taxon>Bacillota</taxon>
        <taxon>Bacilli</taxon>
        <taxon>Bacillales</taxon>
        <taxon>Paenibacillaceae</taxon>
        <taxon>Cohnella</taxon>
    </lineage>
</organism>
<keyword evidence="1" id="KW-0472">Membrane</keyword>
<feature type="transmembrane region" description="Helical" evidence="1">
    <location>
        <begin position="42"/>
        <end position="63"/>
    </location>
</feature>
<keyword evidence="1" id="KW-0812">Transmembrane</keyword>
<dbReference type="EMBL" id="JACJVQ010000019">
    <property type="protein sequence ID" value="MBB6637104.1"/>
    <property type="molecule type" value="Genomic_DNA"/>
</dbReference>
<evidence type="ECO:0000313" key="3">
    <source>
        <dbReference type="Proteomes" id="UP000535838"/>
    </source>
</evidence>
<comment type="caution">
    <text evidence="2">The sequence shown here is derived from an EMBL/GenBank/DDBJ whole genome shotgun (WGS) entry which is preliminary data.</text>
</comment>
<evidence type="ECO:0000256" key="1">
    <source>
        <dbReference type="SAM" id="Phobius"/>
    </source>
</evidence>
<feature type="transmembrane region" description="Helical" evidence="1">
    <location>
        <begin position="110"/>
        <end position="129"/>
    </location>
</feature>
<feature type="transmembrane region" description="Helical" evidence="1">
    <location>
        <begin position="69"/>
        <end position="89"/>
    </location>
</feature>
<dbReference type="RefSeq" id="WP_185122289.1">
    <property type="nucleotide sequence ID" value="NZ_JACJVQ010000019.1"/>
</dbReference>
<gene>
    <name evidence="2" type="ORF">H7B67_23500</name>
</gene>
<dbReference type="Proteomes" id="UP000535838">
    <property type="component" value="Unassembled WGS sequence"/>
</dbReference>
<keyword evidence="3" id="KW-1185">Reference proteome</keyword>
<name>A0A841SYW9_9BACL</name>
<accession>A0A841SYW9</accession>